<dbReference type="GO" id="GO:0016722">
    <property type="term" value="F:oxidoreductase activity, acting on metal ions"/>
    <property type="evidence" value="ECO:0007669"/>
    <property type="project" value="InterPro"/>
</dbReference>
<dbReference type="RefSeq" id="WP_132876952.1">
    <property type="nucleotide sequence ID" value="NZ_SLXQ01000003.1"/>
</dbReference>
<dbReference type="InterPro" id="IPR008331">
    <property type="entry name" value="Ferritin_DPS_dom"/>
</dbReference>
<keyword evidence="6" id="KW-1185">Reference proteome</keyword>
<dbReference type="InterPro" id="IPR023188">
    <property type="entry name" value="DPS_DNA-bd_CS"/>
</dbReference>
<accession>A0A4R2QYC4</accession>
<evidence type="ECO:0000313" key="6">
    <source>
        <dbReference type="Proteomes" id="UP000294911"/>
    </source>
</evidence>
<evidence type="ECO:0000256" key="1">
    <source>
        <dbReference type="ARBA" id="ARBA00009497"/>
    </source>
</evidence>
<dbReference type="GO" id="GO:0003677">
    <property type="term" value="F:DNA binding"/>
    <property type="evidence" value="ECO:0007669"/>
    <property type="project" value="UniProtKB-KW"/>
</dbReference>
<dbReference type="EMBL" id="SLXQ01000003">
    <property type="protein sequence ID" value="TCP54189.1"/>
    <property type="molecule type" value="Genomic_DNA"/>
</dbReference>
<sequence>MSRAPITSPLGDGERTATGNALQATLVDLIDLSLTAKQAHWNVVGRHFTSVHTQLDELTDTARNYADEVAERSNAIGISPNGKARTVVASSGVPEFPDNWQSDIDTITAIVAALEALIERLRARIEETDKTDLVTQDLLIEITKELEKAHWMWQAQLAN</sequence>
<gene>
    <name evidence="5" type="ORF">EV191_103232</name>
</gene>
<dbReference type="PRINTS" id="PR01346">
    <property type="entry name" value="HELNAPAPROT"/>
</dbReference>
<dbReference type="Gene3D" id="1.20.1260.10">
    <property type="match status" value="1"/>
</dbReference>
<evidence type="ECO:0000259" key="4">
    <source>
        <dbReference type="Pfam" id="PF00210"/>
    </source>
</evidence>
<evidence type="ECO:0000256" key="2">
    <source>
        <dbReference type="RuleBase" id="RU003875"/>
    </source>
</evidence>
<dbReference type="Pfam" id="PF00210">
    <property type="entry name" value="Ferritin"/>
    <property type="match status" value="1"/>
</dbReference>
<dbReference type="PANTHER" id="PTHR42932">
    <property type="entry name" value="GENERAL STRESS PROTEIN 20U"/>
    <property type="match status" value="1"/>
</dbReference>
<keyword evidence="3" id="KW-0175">Coiled coil</keyword>
<keyword evidence="5" id="KW-0238">DNA-binding</keyword>
<organism evidence="5 6">
    <name type="scientific">Tamaricihabitans halophyticus</name>
    <dbReference type="NCBI Taxonomy" id="1262583"/>
    <lineage>
        <taxon>Bacteria</taxon>
        <taxon>Bacillati</taxon>
        <taxon>Actinomycetota</taxon>
        <taxon>Actinomycetes</taxon>
        <taxon>Pseudonocardiales</taxon>
        <taxon>Pseudonocardiaceae</taxon>
        <taxon>Tamaricihabitans</taxon>
    </lineage>
</organism>
<name>A0A4R2QYC4_9PSEU</name>
<proteinExistence type="inferred from homology"/>
<dbReference type="OrthoDB" id="9797687at2"/>
<feature type="coiled-coil region" evidence="3">
    <location>
        <begin position="104"/>
        <end position="131"/>
    </location>
</feature>
<dbReference type="Proteomes" id="UP000294911">
    <property type="component" value="Unassembled WGS sequence"/>
</dbReference>
<dbReference type="SUPFAM" id="SSF47240">
    <property type="entry name" value="Ferritin-like"/>
    <property type="match status" value="1"/>
</dbReference>
<dbReference type="AlphaFoldDB" id="A0A4R2QYC4"/>
<dbReference type="PIRSF" id="PIRSF005900">
    <property type="entry name" value="Dps"/>
    <property type="match status" value="1"/>
</dbReference>
<dbReference type="PANTHER" id="PTHR42932:SF2">
    <property type="entry name" value="DNA PROTECTION DURING STARVATION PROTEIN 1"/>
    <property type="match status" value="1"/>
</dbReference>
<evidence type="ECO:0000313" key="5">
    <source>
        <dbReference type="EMBL" id="TCP54189.1"/>
    </source>
</evidence>
<comment type="caution">
    <text evidence="5">The sequence shown here is derived from an EMBL/GenBank/DDBJ whole genome shotgun (WGS) entry which is preliminary data.</text>
</comment>
<dbReference type="InterPro" id="IPR002177">
    <property type="entry name" value="DPS_DNA-bd"/>
</dbReference>
<comment type="similarity">
    <text evidence="1 2">Belongs to the Dps family.</text>
</comment>
<dbReference type="InterPro" id="IPR009078">
    <property type="entry name" value="Ferritin-like_SF"/>
</dbReference>
<dbReference type="PROSITE" id="PS00818">
    <property type="entry name" value="DPS_1"/>
    <property type="match status" value="1"/>
</dbReference>
<evidence type="ECO:0000256" key="3">
    <source>
        <dbReference type="SAM" id="Coils"/>
    </source>
</evidence>
<dbReference type="CDD" id="cd01043">
    <property type="entry name" value="DPS"/>
    <property type="match status" value="1"/>
</dbReference>
<protein>
    <submittedName>
        <fullName evidence="5">Starvation-inducible DNA-binding protein</fullName>
    </submittedName>
</protein>
<dbReference type="GO" id="GO:0008199">
    <property type="term" value="F:ferric iron binding"/>
    <property type="evidence" value="ECO:0007669"/>
    <property type="project" value="InterPro"/>
</dbReference>
<reference evidence="5 6" key="1">
    <citation type="submission" date="2019-03" db="EMBL/GenBank/DDBJ databases">
        <title>Genomic Encyclopedia of Type Strains, Phase IV (KMG-IV): sequencing the most valuable type-strain genomes for metagenomic binning, comparative biology and taxonomic classification.</title>
        <authorList>
            <person name="Goeker M."/>
        </authorList>
    </citation>
    <scope>NUCLEOTIDE SEQUENCE [LARGE SCALE GENOMIC DNA]</scope>
    <source>
        <strain evidence="5 6">DSM 45765</strain>
    </source>
</reference>
<dbReference type="InterPro" id="IPR012347">
    <property type="entry name" value="Ferritin-like"/>
</dbReference>
<feature type="domain" description="Ferritin/DPS" evidence="4">
    <location>
        <begin position="20"/>
        <end position="158"/>
    </location>
</feature>